<dbReference type="PANTHER" id="PTHR11236">
    <property type="entry name" value="AMINOBENZOATE/ANTHRANILATE SYNTHASE"/>
    <property type="match status" value="1"/>
</dbReference>
<evidence type="ECO:0000259" key="1">
    <source>
        <dbReference type="Pfam" id="PF00425"/>
    </source>
</evidence>
<dbReference type="Pfam" id="PF04715">
    <property type="entry name" value="Anth_synt_I_N"/>
    <property type="match status" value="1"/>
</dbReference>
<dbReference type="EMBL" id="QFQB01000009">
    <property type="protein sequence ID" value="PZQ47856.1"/>
    <property type="molecule type" value="Genomic_DNA"/>
</dbReference>
<dbReference type="PRINTS" id="PR00095">
    <property type="entry name" value="ANTSNTHASEI"/>
</dbReference>
<dbReference type="PANTHER" id="PTHR11236:SF50">
    <property type="entry name" value="AMINODEOXYCHORISMATE SYNTHASE COMPONENT 1"/>
    <property type="match status" value="1"/>
</dbReference>
<dbReference type="InterPro" id="IPR015890">
    <property type="entry name" value="Chorismate_C"/>
</dbReference>
<dbReference type="GO" id="GO:0000162">
    <property type="term" value="P:L-tryptophan biosynthetic process"/>
    <property type="evidence" value="ECO:0007669"/>
    <property type="project" value="TreeGrafter"/>
</dbReference>
<dbReference type="Gene3D" id="3.60.120.10">
    <property type="entry name" value="Anthranilate synthase"/>
    <property type="match status" value="1"/>
</dbReference>
<feature type="domain" description="Anthranilate synthase component I N-terminal" evidence="2">
    <location>
        <begin position="12"/>
        <end position="144"/>
    </location>
</feature>
<gene>
    <name evidence="3" type="ORF">DI551_02515</name>
</gene>
<dbReference type="InterPro" id="IPR019999">
    <property type="entry name" value="Anth_synth_I-like"/>
</dbReference>
<feature type="domain" description="Chorismate-utilising enzyme C-terminal" evidence="1">
    <location>
        <begin position="188"/>
        <end position="433"/>
    </location>
</feature>
<organism evidence="3 4">
    <name type="scientific">Micavibrio aeruginosavorus</name>
    <dbReference type="NCBI Taxonomy" id="349221"/>
    <lineage>
        <taxon>Bacteria</taxon>
        <taxon>Pseudomonadati</taxon>
        <taxon>Bdellovibrionota</taxon>
        <taxon>Bdellovibrionia</taxon>
        <taxon>Bdellovibrionales</taxon>
        <taxon>Pseudobdellovibrionaceae</taxon>
        <taxon>Micavibrio</taxon>
    </lineage>
</organism>
<evidence type="ECO:0000313" key="4">
    <source>
        <dbReference type="Proteomes" id="UP000249417"/>
    </source>
</evidence>
<name>A0A2W5N396_9BACT</name>
<dbReference type="SUPFAM" id="SSF56322">
    <property type="entry name" value="ADC synthase"/>
    <property type="match status" value="1"/>
</dbReference>
<dbReference type="InterPro" id="IPR006805">
    <property type="entry name" value="Anth_synth_I_N"/>
</dbReference>
<dbReference type="Proteomes" id="UP000249417">
    <property type="component" value="Unassembled WGS sequence"/>
</dbReference>
<reference evidence="3 4" key="1">
    <citation type="submission" date="2017-08" db="EMBL/GenBank/DDBJ databases">
        <title>Infants hospitalized years apart are colonized by the same room-sourced microbial strains.</title>
        <authorList>
            <person name="Brooks B."/>
            <person name="Olm M.R."/>
            <person name="Firek B.A."/>
            <person name="Baker R."/>
            <person name="Thomas B.C."/>
            <person name="Morowitz M.J."/>
            <person name="Banfield J.F."/>
        </authorList>
    </citation>
    <scope>NUCLEOTIDE SEQUENCE [LARGE SCALE GENOMIC DNA]</scope>
    <source>
        <strain evidence="3">S2_005_002_R2_29</strain>
    </source>
</reference>
<accession>A0A2W5N396</accession>
<dbReference type="Pfam" id="PF00425">
    <property type="entry name" value="Chorismate_bind"/>
    <property type="match status" value="1"/>
</dbReference>
<sequence>MFVYPWSGPDAVRSFAPLAAQPYALFFDSSRDGHPLSRVSYLCWHPFETIESKDGRITITNKDHQFTYQGDAFKVVKERLALWGDAVKTKPDLPAFQGGAAGFFGYDLARALERLPSKAKPHSQPDLCIGLYDKVLAFDHARGEAVLMIHAENEADALKHKAYIEWITIHDVPVFSGAAIDWRSEKSDADYKADIARVIEYIYAGDIFQANLSRRFSGVLPEEFDPYAHYVHLRRINGAPYGAYMNFGVATLASSSPERFLEVKNRIVETRPIKGTHVNAAALEKSGKDRAENIMIVDLLRNDLSKVCEDHSVEVADLCKIESFEGLHHMVSTVRGRLRGNESALDALRACFPGGSITGAPKIRAMQIIDELEPHRRSAYCGAIGWAGFDGAMDTAITIRTLVYENGLVHLQTGGGITAQSDPAAELEETLVKAAKMFESFEISGALKKTA</sequence>
<dbReference type="InterPro" id="IPR005801">
    <property type="entry name" value="ADC_synthase"/>
</dbReference>
<protein>
    <submittedName>
        <fullName evidence="3">Aminodeoxychorismate synthase, component I</fullName>
    </submittedName>
</protein>
<evidence type="ECO:0000259" key="2">
    <source>
        <dbReference type="Pfam" id="PF04715"/>
    </source>
</evidence>
<dbReference type="AlphaFoldDB" id="A0A2W5N396"/>
<dbReference type="GO" id="GO:0046820">
    <property type="term" value="F:4-amino-4-deoxychorismate synthase activity"/>
    <property type="evidence" value="ECO:0007669"/>
    <property type="project" value="TreeGrafter"/>
</dbReference>
<evidence type="ECO:0000313" key="3">
    <source>
        <dbReference type="EMBL" id="PZQ47856.1"/>
    </source>
</evidence>
<proteinExistence type="predicted"/>
<comment type="caution">
    <text evidence="3">The sequence shown here is derived from an EMBL/GenBank/DDBJ whole genome shotgun (WGS) entry which is preliminary data.</text>
</comment>